<dbReference type="InterPro" id="IPR050105">
    <property type="entry name" value="MoCo_biosynth_MoaA/MoaC"/>
</dbReference>
<dbReference type="Gene3D" id="3.20.20.70">
    <property type="entry name" value="Aldolase class I"/>
    <property type="match status" value="1"/>
</dbReference>
<comment type="pathway">
    <text evidence="10">Cofactor biosynthesis; molybdopterin biosynthesis.</text>
</comment>
<organism evidence="12 13">
    <name type="scientific">Thiolapillus brandeum</name>
    <dbReference type="NCBI Taxonomy" id="1076588"/>
    <lineage>
        <taxon>Bacteria</taxon>
        <taxon>Pseudomonadati</taxon>
        <taxon>Pseudomonadota</taxon>
        <taxon>Gammaproteobacteria</taxon>
        <taxon>Chromatiales</taxon>
        <taxon>Sedimenticolaceae</taxon>
        <taxon>Thiolapillus</taxon>
    </lineage>
</organism>
<keyword evidence="13" id="KW-1185">Reference proteome</keyword>
<dbReference type="SFLD" id="SFLDG01386">
    <property type="entry name" value="main_SPASM_domain-containing"/>
    <property type="match status" value="1"/>
</dbReference>
<feature type="binding site" evidence="10">
    <location>
        <position position="275"/>
    </location>
    <ligand>
        <name>[4Fe-4S] cluster</name>
        <dbReference type="ChEBI" id="CHEBI:49883"/>
        <label>2</label>
        <note>4Fe-4S-substrate</note>
    </ligand>
</feature>
<dbReference type="InterPro" id="IPR010505">
    <property type="entry name" value="MoaA_twitch"/>
</dbReference>
<gene>
    <name evidence="10" type="primary">moaA</name>
    <name evidence="12" type="ORF">TBH_C1736</name>
</gene>
<dbReference type="SFLD" id="SFLDG01067">
    <property type="entry name" value="SPASM/twitch_domain_containing"/>
    <property type="match status" value="1"/>
</dbReference>
<dbReference type="SFLD" id="SFLDG01383">
    <property type="entry name" value="cyclic_pyranopterin_phosphate"/>
    <property type="match status" value="1"/>
</dbReference>
<keyword evidence="8 10" id="KW-0501">Molybdenum cofactor biosynthesis</keyword>
<keyword evidence="2 10" id="KW-0949">S-adenosyl-L-methionine</keyword>
<dbReference type="SFLD" id="SFLDS00029">
    <property type="entry name" value="Radical_SAM"/>
    <property type="match status" value="1"/>
</dbReference>
<reference evidence="12 13" key="1">
    <citation type="journal article" date="2014" name="PLoS ONE">
        <title>Physiological and genomic features of a novel sulfur-oxidizing gammaproteobacterium belonging to a previously uncultivated symbiotic lineage isolated from a hydrothermal vent.</title>
        <authorList>
            <person name="Nunoura T."/>
            <person name="Takaki Y."/>
            <person name="Kazama H."/>
            <person name="Kakuta J."/>
            <person name="Shimamura S."/>
            <person name="Makita H."/>
            <person name="Hirai M."/>
            <person name="Miyazaki M."/>
            <person name="Takai K."/>
        </authorList>
    </citation>
    <scope>NUCLEOTIDE SEQUENCE [LARGE SCALE GENOMIC DNA]</scope>
    <source>
        <strain evidence="12 13">Hiromi1</strain>
    </source>
</reference>
<feature type="binding site" evidence="10">
    <location>
        <position position="27"/>
    </location>
    <ligand>
        <name>[4Fe-4S] cluster</name>
        <dbReference type="ChEBI" id="CHEBI:49883"/>
        <label>1</label>
        <note>4Fe-4S-S-AdoMet</note>
    </ligand>
</feature>
<dbReference type="InterPro" id="IPR040064">
    <property type="entry name" value="MoaA-like"/>
</dbReference>
<dbReference type="InterPro" id="IPR013785">
    <property type="entry name" value="Aldolase_TIM"/>
</dbReference>
<dbReference type="InterPro" id="IPR006638">
    <property type="entry name" value="Elp3/MiaA/NifB-like_rSAM"/>
</dbReference>
<keyword evidence="3 10" id="KW-0479">Metal-binding</keyword>
<dbReference type="GO" id="GO:0046872">
    <property type="term" value="F:metal ion binding"/>
    <property type="evidence" value="ECO:0007669"/>
    <property type="project" value="UniProtKB-KW"/>
</dbReference>
<feature type="binding site" evidence="10">
    <location>
        <position position="16"/>
    </location>
    <ligand>
        <name>GTP</name>
        <dbReference type="ChEBI" id="CHEBI:37565"/>
    </ligand>
</feature>
<dbReference type="SUPFAM" id="SSF102114">
    <property type="entry name" value="Radical SAM enzymes"/>
    <property type="match status" value="1"/>
</dbReference>
<dbReference type="PANTHER" id="PTHR22960:SF0">
    <property type="entry name" value="MOLYBDENUM COFACTOR BIOSYNTHESIS PROTEIN 1"/>
    <property type="match status" value="1"/>
</dbReference>
<keyword evidence="5 10" id="KW-0408">Iron</keyword>
<evidence type="ECO:0000313" key="12">
    <source>
        <dbReference type="EMBL" id="BAO44653.1"/>
    </source>
</evidence>
<dbReference type="GO" id="GO:1904047">
    <property type="term" value="F:S-adenosyl-L-methionine binding"/>
    <property type="evidence" value="ECO:0007669"/>
    <property type="project" value="UniProtKB-UniRule"/>
</dbReference>
<evidence type="ECO:0000256" key="1">
    <source>
        <dbReference type="ARBA" id="ARBA00022485"/>
    </source>
</evidence>
<proteinExistence type="inferred from homology"/>
<evidence type="ECO:0000256" key="8">
    <source>
        <dbReference type="ARBA" id="ARBA00023150"/>
    </source>
</evidence>
<dbReference type="CDD" id="cd01335">
    <property type="entry name" value="Radical_SAM"/>
    <property type="match status" value="1"/>
</dbReference>
<comment type="cofactor">
    <cofactor evidence="10">
        <name>[4Fe-4S] cluster</name>
        <dbReference type="ChEBI" id="CHEBI:49883"/>
    </cofactor>
    <text evidence="10">Binds 2 [4Fe-4S] clusters. Binds 1 [4Fe-4S] cluster coordinated with 3 cysteines and an exchangeable S-adenosyl-L-methionine and 1 [4Fe-4S] cluster coordinated with 3 cysteines and the GTP-derived substrate.</text>
</comment>
<evidence type="ECO:0000256" key="4">
    <source>
        <dbReference type="ARBA" id="ARBA00022741"/>
    </source>
</evidence>
<feature type="binding site" evidence="10">
    <location>
        <position position="261"/>
    </location>
    <ligand>
        <name>[4Fe-4S] cluster</name>
        <dbReference type="ChEBI" id="CHEBI:49883"/>
        <label>2</label>
        <note>4Fe-4S-substrate</note>
    </ligand>
</feature>
<dbReference type="Proteomes" id="UP000031631">
    <property type="component" value="Chromosome"/>
</dbReference>
<dbReference type="NCBIfam" id="TIGR02666">
    <property type="entry name" value="moaA"/>
    <property type="match status" value="1"/>
</dbReference>
<comment type="similarity">
    <text evidence="10">Belongs to the radical SAM superfamily. MoaA family.</text>
</comment>
<dbReference type="GO" id="GO:0061799">
    <property type="term" value="F:cyclic pyranopterin monophosphate synthase activity"/>
    <property type="evidence" value="ECO:0007669"/>
    <property type="project" value="TreeGrafter"/>
</dbReference>
<evidence type="ECO:0000256" key="5">
    <source>
        <dbReference type="ARBA" id="ARBA00023004"/>
    </source>
</evidence>
<feature type="binding site" evidence="10">
    <location>
        <position position="258"/>
    </location>
    <ligand>
        <name>[4Fe-4S] cluster</name>
        <dbReference type="ChEBI" id="CHEBI:49883"/>
        <label>2</label>
        <note>4Fe-4S-substrate</note>
    </ligand>
</feature>
<comment type="catalytic activity">
    <reaction evidence="10">
        <text>GTP + AH2 + S-adenosyl-L-methionine = (8S)-3',8-cyclo-7,8-dihydroguanosine 5'-triphosphate + 5'-deoxyadenosine + L-methionine + A + H(+)</text>
        <dbReference type="Rhea" id="RHEA:49576"/>
        <dbReference type="ChEBI" id="CHEBI:13193"/>
        <dbReference type="ChEBI" id="CHEBI:15378"/>
        <dbReference type="ChEBI" id="CHEBI:17319"/>
        <dbReference type="ChEBI" id="CHEBI:17499"/>
        <dbReference type="ChEBI" id="CHEBI:37565"/>
        <dbReference type="ChEBI" id="CHEBI:57844"/>
        <dbReference type="ChEBI" id="CHEBI:59789"/>
        <dbReference type="ChEBI" id="CHEBI:131766"/>
        <dbReference type="EC" id="4.1.99.22"/>
    </reaction>
</comment>
<dbReference type="CDD" id="cd21117">
    <property type="entry name" value="Twitch_MoaA"/>
    <property type="match status" value="1"/>
</dbReference>
<sequence>MAGLIDPFQRIIRYLRVSVTDRCNYRCFYCMPSQGMEWEERAEFLTFEELTRIIRLFTELGVDKVRLTGGEPLVRRGLLDFVKQLDALPGLKDLSMSSNAHLLGNQAADLKAAGISRVNISLDSLKPEVFRRITVNGDLEPVLQGIDAALKAGMHPVKINMVVMKGLNDGEIETMLDYAIERGADLRYIETMPIGEAGIAGTDYYMPAVEILARLKEHLGEELIPAKGGKGAGPARYYQISSGPVRVGVISALSRHFCDDCNRVRLTAKGDLVLCLGQEDRVSLRDGLRTGYSDDEIKKEILKAIARKPRSHEFNDDNSRVSLRHMSSLGG</sequence>
<dbReference type="NCBIfam" id="NF001199">
    <property type="entry name" value="PRK00164.2-1"/>
    <property type="match status" value="1"/>
</dbReference>
<evidence type="ECO:0000256" key="3">
    <source>
        <dbReference type="ARBA" id="ARBA00022723"/>
    </source>
</evidence>
<dbReference type="GO" id="GO:0005525">
    <property type="term" value="F:GTP binding"/>
    <property type="evidence" value="ECO:0007669"/>
    <property type="project" value="UniProtKB-UniRule"/>
</dbReference>
<dbReference type="UniPathway" id="UPA00344"/>
<dbReference type="SMART" id="SM00729">
    <property type="entry name" value="Elp3"/>
    <property type="match status" value="1"/>
</dbReference>
<feature type="domain" description="Radical SAM core" evidence="11">
    <location>
        <begin position="7"/>
        <end position="230"/>
    </location>
</feature>
<dbReference type="GO" id="GO:0006777">
    <property type="term" value="P:Mo-molybdopterin cofactor biosynthetic process"/>
    <property type="evidence" value="ECO:0007669"/>
    <property type="project" value="UniProtKB-UniRule"/>
</dbReference>
<dbReference type="OrthoDB" id="9763993at2"/>
<protein>
    <recommendedName>
        <fullName evidence="10">GTP 3',8-cyclase</fullName>
        <ecNumber evidence="10">4.1.99.22</ecNumber>
    </recommendedName>
    <alternativeName>
        <fullName evidence="10">Molybdenum cofactor biosynthesis protein A</fullName>
    </alternativeName>
</protein>
<dbReference type="Pfam" id="PF06463">
    <property type="entry name" value="Mob_synth_C"/>
    <property type="match status" value="1"/>
</dbReference>
<evidence type="ECO:0000313" key="13">
    <source>
        <dbReference type="Proteomes" id="UP000031631"/>
    </source>
</evidence>
<feature type="binding site" evidence="10">
    <location>
        <position position="30"/>
    </location>
    <ligand>
        <name>[4Fe-4S] cluster</name>
        <dbReference type="ChEBI" id="CHEBI:49883"/>
        <label>1</label>
        <note>4Fe-4S-S-AdoMet</note>
    </ligand>
</feature>
<keyword evidence="9 10" id="KW-0456">Lyase</keyword>
<dbReference type="PANTHER" id="PTHR22960">
    <property type="entry name" value="MOLYBDOPTERIN COFACTOR SYNTHESIS PROTEIN A"/>
    <property type="match status" value="1"/>
</dbReference>
<evidence type="ECO:0000256" key="10">
    <source>
        <dbReference type="HAMAP-Rule" id="MF_01225"/>
    </source>
</evidence>
<evidence type="ECO:0000256" key="9">
    <source>
        <dbReference type="ARBA" id="ARBA00023239"/>
    </source>
</evidence>
<dbReference type="EC" id="4.1.99.22" evidence="10"/>
<evidence type="ECO:0000256" key="6">
    <source>
        <dbReference type="ARBA" id="ARBA00023014"/>
    </source>
</evidence>
<name>A0A7U6GJD4_9GAMM</name>
<dbReference type="RefSeq" id="WP_041067711.1">
    <property type="nucleotide sequence ID" value="NZ_AP012273.1"/>
</dbReference>
<dbReference type="InterPro" id="IPR013483">
    <property type="entry name" value="MoaA"/>
</dbReference>
<dbReference type="GO" id="GO:0061798">
    <property type="term" value="F:GTP 3',8'-cyclase activity"/>
    <property type="evidence" value="ECO:0007669"/>
    <property type="project" value="UniProtKB-UniRule"/>
</dbReference>
<dbReference type="HAMAP" id="MF_01225_B">
    <property type="entry name" value="MoaA_B"/>
    <property type="match status" value="1"/>
</dbReference>
<dbReference type="Pfam" id="PF04055">
    <property type="entry name" value="Radical_SAM"/>
    <property type="match status" value="1"/>
</dbReference>
<dbReference type="AlphaFoldDB" id="A0A7U6GJD4"/>
<dbReference type="GO" id="GO:0051539">
    <property type="term" value="F:4 iron, 4 sulfur cluster binding"/>
    <property type="evidence" value="ECO:0007669"/>
    <property type="project" value="UniProtKB-UniRule"/>
</dbReference>
<feature type="binding site" evidence="10">
    <location>
        <position position="97"/>
    </location>
    <ligand>
        <name>GTP</name>
        <dbReference type="ChEBI" id="CHEBI:37565"/>
    </ligand>
</feature>
<feature type="binding site" evidence="10">
    <location>
        <position position="121"/>
    </location>
    <ligand>
        <name>S-adenosyl-L-methionine</name>
        <dbReference type="ChEBI" id="CHEBI:59789"/>
    </ligand>
</feature>
<comment type="subunit">
    <text evidence="10">Monomer and homodimer.</text>
</comment>
<feature type="binding site" evidence="10">
    <location>
        <position position="192"/>
    </location>
    <ligand>
        <name>S-adenosyl-L-methionine</name>
        <dbReference type="ChEBI" id="CHEBI:59789"/>
    </ligand>
</feature>
<keyword evidence="7 10" id="KW-0342">GTP-binding</keyword>
<feature type="binding site" evidence="10">
    <location>
        <position position="70"/>
    </location>
    <ligand>
        <name>S-adenosyl-L-methionine</name>
        <dbReference type="ChEBI" id="CHEBI:59789"/>
    </ligand>
</feature>
<feature type="binding site" evidence="10">
    <location>
        <position position="66"/>
    </location>
    <ligand>
        <name>GTP</name>
        <dbReference type="ChEBI" id="CHEBI:37565"/>
    </ligand>
</feature>
<keyword evidence="6 10" id="KW-0411">Iron-sulfur</keyword>
<evidence type="ECO:0000259" key="11">
    <source>
        <dbReference type="PROSITE" id="PS51918"/>
    </source>
</evidence>
<feature type="binding site" evidence="10">
    <location>
        <position position="29"/>
    </location>
    <ligand>
        <name>S-adenosyl-L-methionine</name>
        <dbReference type="ChEBI" id="CHEBI:59789"/>
    </ligand>
</feature>
<keyword evidence="1 10" id="KW-0004">4Fe-4S</keyword>
<dbReference type="InterPro" id="IPR058240">
    <property type="entry name" value="rSAM_sf"/>
</dbReference>
<accession>A0A7U6GJD4</accession>
<evidence type="ECO:0000256" key="7">
    <source>
        <dbReference type="ARBA" id="ARBA00023134"/>
    </source>
</evidence>
<feature type="binding site" evidence="10">
    <location>
        <position position="23"/>
    </location>
    <ligand>
        <name>[4Fe-4S] cluster</name>
        <dbReference type="ChEBI" id="CHEBI:49883"/>
        <label>1</label>
        <note>4Fe-4S-S-AdoMet</note>
    </ligand>
</feature>
<dbReference type="KEGG" id="tbn:TBH_C1736"/>
<dbReference type="EMBL" id="AP012273">
    <property type="protein sequence ID" value="BAO44653.1"/>
    <property type="molecule type" value="Genomic_DNA"/>
</dbReference>
<keyword evidence="4 10" id="KW-0547">Nucleotide-binding</keyword>
<dbReference type="PROSITE" id="PS51918">
    <property type="entry name" value="RADICAL_SAM"/>
    <property type="match status" value="1"/>
</dbReference>
<dbReference type="InterPro" id="IPR007197">
    <property type="entry name" value="rSAM"/>
</dbReference>
<comment type="function">
    <text evidence="10">Catalyzes the cyclization of GTP to (8S)-3',8-cyclo-7,8-dihydroguanosine 5'-triphosphate.</text>
</comment>
<feature type="binding site" evidence="10">
    <location>
        <position position="158"/>
    </location>
    <ligand>
        <name>GTP</name>
        <dbReference type="ChEBI" id="CHEBI:37565"/>
    </ligand>
</feature>
<evidence type="ECO:0000256" key="2">
    <source>
        <dbReference type="ARBA" id="ARBA00022691"/>
    </source>
</evidence>
<feature type="binding site" evidence="10">
    <location>
        <begin position="263"/>
        <end position="265"/>
    </location>
    <ligand>
        <name>GTP</name>
        <dbReference type="ChEBI" id="CHEBI:37565"/>
    </ligand>
</feature>